<evidence type="ECO:0000256" key="9">
    <source>
        <dbReference type="ARBA" id="ARBA00023012"/>
    </source>
</evidence>
<accession>A0A7W5C8K7</accession>
<dbReference type="Pfam" id="PF07695">
    <property type="entry name" value="7TMR-DISM_7TM"/>
    <property type="match status" value="1"/>
</dbReference>
<keyword evidence="9" id="KW-0902">Two-component regulatory system</keyword>
<dbReference type="GO" id="GO:0000155">
    <property type="term" value="F:phosphorelay sensor kinase activity"/>
    <property type="evidence" value="ECO:0007669"/>
    <property type="project" value="InterPro"/>
</dbReference>
<name>A0A7W5C8K7_9BACL</name>
<dbReference type="Pfam" id="PF02518">
    <property type="entry name" value="HATPase_c"/>
    <property type="match status" value="2"/>
</dbReference>
<feature type="transmembrane region" description="Helical" evidence="11">
    <location>
        <begin position="278"/>
        <end position="295"/>
    </location>
</feature>
<dbReference type="Gene3D" id="3.30.565.10">
    <property type="entry name" value="Histidine kinase-like ATPase, C-terminal domain"/>
    <property type="match status" value="2"/>
</dbReference>
<dbReference type="SUPFAM" id="SSF55874">
    <property type="entry name" value="ATPase domain of HSP90 chaperone/DNA topoisomerase II/histidine kinase"/>
    <property type="match status" value="2"/>
</dbReference>
<dbReference type="InterPro" id="IPR008979">
    <property type="entry name" value="Galactose-bd-like_sf"/>
</dbReference>
<dbReference type="Proteomes" id="UP000518605">
    <property type="component" value="Unassembled WGS sequence"/>
</dbReference>
<dbReference type="Gene3D" id="1.10.287.130">
    <property type="match status" value="1"/>
</dbReference>
<dbReference type="SMART" id="SM00448">
    <property type="entry name" value="REC"/>
    <property type="match status" value="1"/>
</dbReference>
<keyword evidence="8" id="KW-0067">ATP-binding</keyword>
<comment type="catalytic activity">
    <reaction evidence="1">
        <text>ATP + protein L-histidine = ADP + protein N-phospho-L-histidine.</text>
        <dbReference type="EC" id="2.7.13.3"/>
    </reaction>
</comment>
<dbReference type="EC" id="2.7.13.3" evidence="3"/>
<evidence type="ECO:0000313" key="15">
    <source>
        <dbReference type="Proteomes" id="UP000518605"/>
    </source>
</evidence>
<dbReference type="InterPro" id="IPR010559">
    <property type="entry name" value="Sig_transdc_His_kin_internal"/>
</dbReference>
<evidence type="ECO:0000313" key="14">
    <source>
        <dbReference type="EMBL" id="MBB3152714.1"/>
    </source>
</evidence>
<evidence type="ECO:0000256" key="8">
    <source>
        <dbReference type="ARBA" id="ARBA00022840"/>
    </source>
</evidence>
<dbReference type="PRINTS" id="PR00344">
    <property type="entry name" value="BCTRLSENSOR"/>
</dbReference>
<dbReference type="GO" id="GO:0005886">
    <property type="term" value="C:plasma membrane"/>
    <property type="evidence" value="ECO:0007669"/>
    <property type="project" value="UniProtKB-SubCell"/>
</dbReference>
<dbReference type="CDD" id="cd17574">
    <property type="entry name" value="REC_OmpR"/>
    <property type="match status" value="1"/>
</dbReference>
<dbReference type="InterPro" id="IPR005467">
    <property type="entry name" value="His_kinase_dom"/>
</dbReference>
<evidence type="ECO:0000256" key="1">
    <source>
        <dbReference type="ARBA" id="ARBA00000085"/>
    </source>
</evidence>
<evidence type="ECO:0000259" key="12">
    <source>
        <dbReference type="PROSITE" id="PS50109"/>
    </source>
</evidence>
<dbReference type="PROSITE" id="PS50109">
    <property type="entry name" value="HIS_KIN"/>
    <property type="match status" value="2"/>
</dbReference>
<keyword evidence="5" id="KW-0808">Transferase</keyword>
<dbReference type="CDD" id="cd00082">
    <property type="entry name" value="HisKA"/>
    <property type="match status" value="1"/>
</dbReference>
<dbReference type="SUPFAM" id="SSF49785">
    <property type="entry name" value="Galactose-binding domain-like"/>
    <property type="match status" value="1"/>
</dbReference>
<evidence type="ECO:0000256" key="5">
    <source>
        <dbReference type="ARBA" id="ARBA00022679"/>
    </source>
</evidence>
<dbReference type="AlphaFoldDB" id="A0A7W5C8K7"/>
<dbReference type="InterPro" id="IPR036890">
    <property type="entry name" value="HATPase_C_sf"/>
</dbReference>
<dbReference type="Gene3D" id="3.40.50.2300">
    <property type="match status" value="1"/>
</dbReference>
<evidence type="ECO:0000256" key="2">
    <source>
        <dbReference type="ARBA" id="ARBA00004651"/>
    </source>
</evidence>
<gene>
    <name evidence="14" type="ORF">FHS16_002771</name>
</gene>
<dbReference type="RefSeq" id="WP_246431749.1">
    <property type="nucleotide sequence ID" value="NZ_JACHXW010000007.1"/>
</dbReference>
<feature type="transmembrane region" description="Helical" evidence="11">
    <location>
        <begin position="209"/>
        <end position="234"/>
    </location>
</feature>
<dbReference type="InterPro" id="IPR004358">
    <property type="entry name" value="Sig_transdc_His_kin-like_C"/>
</dbReference>
<keyword evidence="11" id="KW-0812">Transmembrane</keyword>
<dbReference type="SUPFAM" id="SSF47384">
    <property type="entry name" value="Homodimeric domain of signal transducing histidine kinase"/>
    <property type="match status" value="1"/>
</dbReference>
<comment type="subcellular location">
    <subcellularLocation>
        <location evidence="2">Cell membrane</location>
        <topology evidence="2">Multi-pass membrane protein</topology>
    </subcellularLocation>
</comment>
<protein>
    <recommendedName>
        <fullName evidence="3">histidine kinase</fullName>
        <ecNumber evidence="3">2.7.13.3</ecNumber>
    </recommendedName>
</protein>
<feature type="domain" description="Response regulatory" evidence="13">
    <location>
        <begin position="711"/>
        <end position="827"/>
    </location>
</feature>
<keyword evidence="6" id="KW-0547">Nucleotide-binding</keyword>
<dbReference type="PANTHER" id="PTHR43047">
    <property type="entry name" value="TWO-COMPONENT HISTIDINE PROTEIN KINASE"/>
    <property type="match status" value="1"/>
</dbReference>
<comment type="caution">
    <text evidence="14">The sequence shown here is derived from an EMBL/GenBank/DDBJ whole genome shotgun (WGS) entry which is preliminary data.</text>
</comment>
<dbReference type="InterPro" id="IPR011623">
    <property type="entry name" value="7TMR_DISM_rcpt_extracell_dom1"/>
</dbReference>
<dbReference type="InterPro" id="IPR036097">
    <property type="entry name" value="HisK_dim/P_sf"/>
</dbReference>
<dbReference type="InterPro" id="IPR003661">
    <property type="entry name" value="HisK_dim/P_dom"/>
</dbReference>
<dbReference type="SMART" id="SM00387">
    <property type="entry name" value="HATPase_c"/>
    <property type="match status" value="2"/>
</dbReference>
<feature type="domain" description="Histidine kinase" evidence="12">
    <location>
        <begin position="938"/>
        <end position="1036"/>
    </location>
</feature>
<reference evidence="14 15" key="1">
    <citation type="submission" date="2020-08" db="EMBL/GenBank/DDBJ databases">
        <title>Genomic Encyclopedia of Type Strains, Phase III (KMG-III): the genomes of soil and plant-associated and newly described type strains.</title>
        <authorList>
            <person name="Whitman W."/>
        </authorList>
    </citation>
    <scope>NUCLEOTIDE SEQUENCE [LARGE SCALE GENOMIC DNA]</scope>
    <source>
        <strain evidence="14 15">CECT 8234</strain>
    </source>
</reference>
<feature type="transmembrane region" description="Helical" evidence="11">
    <location>
        <begin position="307"/>
        <end position="327"/>
    </location>
</feature>
<feature type="transmembrane region" description="Helical" evidence="11">
    <location>
        <begin position="241"/>
        <end position="258"/>
    </location>
</feature>
<dbReference type="SMART" id="SM00388">
    <property type="entry name" value="HisKA"/>
    <property type="match status" value="1"/>
</dbReference>
<dbReference type="GO" id="GO:0005524">
    <property type="term" value="F:ATP binding"/>
    <property type="evidence" value="ECO:0007669"/>
    <property type="project" value="UniProtKB-KW"/>
</dbReference>
<evidence type="ECO:0000259" key="13">
    <source>
        <dbReference type="PROSITE" id="PS50110"/>
    </source>
</evidence>
<evidence type="ECO:0000256" key="4">
    <source>
        <dbReference type="ARBA" id="ARBA00022553"/>
    </source>
</evidence>
<dbReference type="PROSITE" id="PS50110">
    <property type="entry name" value="RESPONSE_REGULATORY"/>
    <property type="match status" value="1"/>
</dbReference>
<keyword evidence="7 14" id="KW-0418">Kinase</keyword>
<dbReference type="EMBL" id="JACHXW010000007">
    <property type="protein sequence ID" value="MBB3152714.1"/>
    <property type="molecule type" value="Genomic_DNA"/>
</dbReference>
<dbReference type="Gene3D" id="2.60.120.260">
    <property type="entry name" value="Galactose-binding domain-like"/>
    <property type="match status" value="1"/>
</dbReference>
<feature type="transmembrane region" description="Helical" evidence="11">
    <location>
        <begin position="333"/>
        <end position="354"/>
    </location>
</feature>
<dbReference type="Pfam" id="PF00512">
    <property type="entry name" value="HisKA"/>
    <property type="match status" value="1"/>
</dbReference>
<dbReference type="SUPFAM" id="SSF52172">
    <property type="entry name" value="CheY-like"/>
    <property type="match status" value="1"/>
</dbReference>
<dbReference type="Pfam" id="PF06580">
    <property type="entry name" value="His_kinase"/>
    <property type="match status" value="1"/>
</dbReference>
<evidence type="ECO:0000256" key="3">
    <source>
        <dbReference type="ARBA" id="ARBA00012438"/>
    </source>
</evidence>
<dbReference type="InterPro" id="IPR003594">
    <property type="entry name" value="HATPase_dom"/>
</dbReference>
<evidence type="ECO:0000256" key="11">
    <source>
        <dbReference type="SAM" id="Phobius"/>
    </source>
</evidence>
<proteinExistence type="predicted"/>
<dbReference type="InterPro" id="IPR001789">
    <property type="entry name" value="Sig_transdc_resp-reg_receiver"/>
</dbReference>
<keyword evidence="11" id="KW-0472">Membrane</keyword>
<feature type="transmembrane region" description="Helical" evidence="11">
    <location>
        <begin position="366"/>
        <end position="388"/>
    </location>
</feature>
<evidence type="ECO:0000256" key="6">
    <source>
        <dbReference type="ARBA" id="ARBA00022741"/>
    </source>
</evidence>
<feature type="modified residue" description="4-aspartylphosphate" evidence="10">
    <location>
        <position position="760"/>
    </location>
</feature>
<keyword evidence="15" id="KW-1185">Reference proteome</keyword>
<keyword evidence="4 10" id="KW-0597">Phosphoprotein</keyword>
<keyword evidence="11" id="KW-1133">Transmembrane helix</keyword>
<dbReference type="Pfam" id="PF00072">
    <property type="entry name" value="Response_reg"/>
    <property type="match status" value="1"/>
</dbReference>
<evidence type="ECO:0000256" key="7">
    <source>
        <dbReference type="ARBA" id="ARBA00022777"/>
    </source>
</evidence>
<dbReference type="InterPro" id="IPR011006">
    <property type="entry name" value="CheY-like_superfamily"/>
</dbReference>
<feature type="domain" description="Histidine kinase" evidence="12">
    <location>
        <begin position="442"/>
        <end position="659"/>
    </location>
</feature>
<dbReference type="CDD" id="cd16922">
    <property type="entry name" value="HATPase_EvgS-ArcB-TorS-like"/>
    <property type="match status" value="1"/>
</dbReference>
<dbReference type="FunFam" id="3.30.565.10:FF:000006">
    <property type="entry name" value="Sensor histidine kinase WalK"/>
    <property type="match status" value="1"/>
</dbReference>
<organism evidence="14 15">
    <name type="scientific">Paenibacillus endophyticus</name>
    <dbReference type="NCBI Taxonomy" id="1294268"/>
    <lineage>
        <taxon>Bacteria</taxon>
        <taxon>Bacillati</taxon>
        <taxon>Bacillota</taxon>
        <taxon>Bacilli</taxon>
        <taxon>Bacillales</taxon>
        <taxon>Paenibacillaceae</taxon>
        <taxon>Paenibacillus</taxon>
    </lineage>
</organism>
<evidence type="ECO:0000256" key="10">
    <source>
        <dbReference type="PROSITE-ProRule" id="PRU00169"/>
    </source>
</evidence>
<sequence>MKTTLAFKRISVMLLFLGILLGLRWAWATVFPTADAPSPVNGVLDLRGWDLQHSPPMRLDGEWEFFPGQLLNHRDLPSINDRSSTYVQVPGDWKNSFPASHENSFGYGTYRLRMYIDPLKEPATLWFKKIQSSAQVQINDLRDPDIGKPAANPDDYIPEKVSFTSTYTKLGVQELDVYIQVANYEDPYNGGILHAIRFGSQAAIDYERWYSIGFQLVSFIILLLHGLYAFILFFLNRSERAPLLFGMMSLAASLAIVSDNDNLLMLWLPINYAWSFKIRLLSYLWLAYLIIFFFRRFTSMLQGRKGFSVYSALLIMYSLFLCVAPTALVHATYHFRVFSALYFFPFAWLIYLITKLFFIKATDEDAVFLQFSGAAVLSSAIWAAINVGITKTDLYYPVDIIAAIIGFSTYSLKKYFRKTQEIMQLNRQLREADLLKDQFLTHTSHELRTPLHGIMNIAETVLLHEKDRLHWKSRRDMDLLVKISRRMSHLLSDLLDITRLREHRIVLQKEPLHVQALLPGVASMLRFMYENKPIILKQNVDRAFPAVWADEKRLVQVLYNLMHNAIKFTERGSISISAEVIGGNAVIRFSDTGVGMDEETAARAFQPYEQGAHGINEGSGIGIGLSICKQLIELHNGSITVQSELGKGTVFSFSLPLAEPSFSSSLQQQLTEREAAVELAAASQVSHEGPNVETEIFAASASPLSNDDRIHILAVDDDAVNLKVLVSILSTESYAITTVSSGEEALRVLDIQQWDVLVIDVMMPHMSGYELTRKIRERYSLSDLPILLLTARTMPEDIYTGLLAGANDYVTKPVDALELKYRMRTLTNLKQSIHESMRMEAAYLQAQIQPHFLFNTLNSIMALSAIDTDKMQELVEAFADYLRISFNFLNTQPVVDISHEIDLAKAYLFIEKSRFEHRLTVDWEIDADCQLSLPPLTIQPIVENAVKHGLTRMQGVKVSIRVTCQGDYAHIEVKDNGIGMDKEMVAKLLSEPSAAKSGIGLYNTNRRLMKRYGRGLIIHSKPDEGTSVSFRIPVHSGDSSRI</sequence>